<keyword evidence="7 8" id="KW-0012">Acyltransferase</keyword>
<dbReference type="InterPro" id="IPR004563">
    <property type="entry name" value="Apolipo_AcylTrfase"/>
</dbReference>
<dbReference type="PROSITE" id="PS50263">
    <property type="entry name" value="CN_HYDROLASE"/>
    <property type="match status" value="1"/>
</dbReference>
<feature type="transmembrane region" description="Helical" evidence="8">
    <location>
        <begin position="93"/>
        <end position="112"/>
    </location>
</feature>
<evidence type="ECO:0000256" key="5">
    <source>
        <dbReference type="ARBA" id="ARBA00022989"/>
    </source>
</evidence>
<comment type="pathway">
    <text evidence="8">Protein modification; lipoprotein biosynthesis (N-acyl transfer).</text>
</comment>
<comment type="caution">
    <text evidence="11">The sequence shown here is derived from an EMBL/GenBank/DDBJ whole genome shotgun (WGS) entry which is preliminary data.</text>
</comment>
<keyword evidence="3 8" id="KW-0808">Transferase</keyword>
<dbReference type="Proteomes" id="UP001500653">
    <property type="component" value="Unassembled WGS sequence"/>
</dbReference>
<evidence type="ECO:0000256" key="4">
    <source>
        <dbReference type="ARBA" id="ARBA00022692"/>
    </source>
</evidence>
<comment type="subcellular location">
    <subcellularLocation>
        <location evidence="1 8">Cell membrane</location>
        <topology evidence="1 8">Multi-pass membrane protein</topology>
    </subcellularLocation>
</comment>
<keyword evidence="12" id="KW-1185">Reference proteome</keyword>
<evidence type="ECO:0000313" key="11">
    <source>
        <dbReference type="EMBL" id="GAA1227537.1"/>
    </source>
</evidence>
<evidence type="ECO:0000259" key="10">
    <source>
        <dbReference type="PROSITE" id="PS50263"/>
    </source>
</evidence>
<accession>A0ABN1W1S3</accession>
<dbReference type="EMBL" id="BAAALN010000002">
    <property type="protein sequence ID" value="GAA1227537.1"/>
    <property type="molecule type" value="Genomic_DNA"/>
</dbReference>
<keyword evidence="6 8" id="KW-0472">Membrane</keyword>
<dbReference type="PANTHER" id="PTHR38686:SF1">
    <property type="entry name" value="APOLIPOPROTEIN N-ACYLTRANSFERASE"/>
    <property type="match status" value="1"/>
</dbReference>
<evidence type="ECO:0000256" key="6">
    <source>
        <dbReference type="ARBA" id="ARBA00023136"/>
    </source>
</evidence>
<reference evidence="11 12" key="1">
    <citation type="journal article" date="2019" name="Int. J. Syst. Evol. Microbiol.">
        <title>The Global Catalogue of Microorganisms (GCM) 10K type strain sequencing project: providing services to taxonomists for standard genome sequencing and annotation.</title>
        <authorList>
            <consortium name="The Broad Institute Genomics Platform"/>
            <consortium name="The Broad Institute Genome Sequencing Center for Infectious Disease"/>
            <person name="Wu L."/>
            <person name="Ma J."/>
        </authorList>
    </citation>
    <scope>NUCLEOTIDE SEQUENCE [LARGE SCALE GENOMIC DNA]</scope>
    <source>
        <strain evidence="11 12">JCM 13023</strain>
    </source>
</reference>
<dbReference type="SUPFAM" id="SSF56317">
    <property type="entry name" value="Carbon-nitrogen hydrolase"/>
    <property type="match status" value="1"/>
</dbReference>
<dbReference type="InterPro" id="IPR045378">
    <property type="entry name" value="LNT_N"/>
</dbReference>
<feature type="transmembrane region" description="Helical" evidence="8">
    <location>
        <begin position="47"/>
        <end position="64"/>
    </location>
</feature>
<evidence type="ECO:0000256" key="8">
    <source>
        <dbReference type="HAMAP-Rule" id="MF_01148"/>
    </source>
</evidence>
<comment type="function">
    <text evidence="8">Catalyzes the phospholipid dependent N-acylation of the N-terminal cysteine of apolipoprotein, the last step in lipoprotein maturation.</text>
</comment>
<keyword evidence="2 8" id="KW-1003">Cell membrane</keyword>
<dbReference type="NCBIfam" id="TIGR00546">
    <property type="entry name" value="lnt"/>
    <property type="match status" value="1"/>
</dbReference>
<dbReference type="InterPro" id="IPR036526">
    <property type="entry name" value="C-N_Hydrolase_sf"/>
</dbReference>
<feature type="transmembrane region" description="Helical" evidence="8">
    <location>
        <begin position="238"/>
        <end position="256"/>
    </location>
</feature>
<comment type="catalytic activity">
    <reaction evidence="8">
        <text>N-terminal S-1,2-diacyl-sn-glyceryl-L-cysteinyl-[lipoprotein] + a glycerophospholipid = N-acyl-S-1,2-diacyl-sn-glyceryl-L-cysteinyl-[lipoprotein] + a 2-acyl-sn-glycero-3-phospholipid + H(+)</text>
        <dbReference type="Rhea" id="RHEA:48228"/>
        <dbReference type="Rhea" id="RHEA-COMP:14681"/>
        <dbReference type="Rhea" id="RHEA-COMP:14684"/>
        <dbReference type="ChEBI" id="CHEBI:15378"/>
        <dbReference type="ChEBI" id="CHEBI:136912"/>
        <dbReference type="ChEBI" id="CHEBI:140656"/>
        <dbReference type="ChEBI" id="CHEBI:140657"/>
        <dbReference type="ChEBI" id="CHEBI:140660"/>
        <dbReference type="EC" id="2.3.1.269"/>
    </reaction>
</comment>
<dbReference type="EC" id="2.3.1.269" evidence="8"/>
<feature type="region of interest" description="Disordered" evidence="9">
    <location>
        <begin position="1"/>
        <end position="39"/>
    </location>
</feature>
<feature type="transmembrane region" description="Helical" evidence="8">
    <location>
        <begin position="188"/>
        <end position="217"/>
    </location>
</feature>
<organism evidence="11 12">
    <name type="scientific">Prauserella halophila</name>
    <dbReference type="NCBI Taxonomy" id="185641"/>
    <lineage>
        <taxon>Bacteria</taxon>
        <taxon>Bacillati</taxon>
        <taxon>Actinomycetota</taxon>
        <taxon>Actinomycetes</taxon>
        <taxon>Pseudonocardiales</taxon>
        <taxon>Pseudonocardiaceae</taxon>
        <taxon>Prauserella</taxon>
    </lineage>
</organism>
<protein>
    <recommendedName>
        <fullName evidence="8">Apolipoprotein N-acyltransferase</fullName>
        <shortName evidence="8">ALP N-acyltransferase</shortName>
        <ecNumber evidence="8">2.3.1.269</ecNumber>
    </recommendedName>
</protein>
<evidence type="ECO:0000256" key="1">
    <source>
        <dbReference type="ARBA" id="ARBA00004651"/>
    </source>
</evidence>
<dbReference type="Pfam" id="PF20154">
    <property type="entry name" value="LNT_N"/>
    <property type="match status" value="1"/>
</dbReference>
<evidence type="ECO:0000256" key="3">
    <source>
        <dbReference type="ARBA" id="ARBA00022679"/>
    </source>
</evidence>
<keyword evidence="5 8" id="KW-1133">Transmembrane helix</keyword>
<dbReference type="Pfam" id="PF00795">
    <property type="entry name" value="CN_hydrolase"/>
    <property type="match status" value="1"/>
</dbReference>
<dbReference type="Gene3D" id="3.60.110.10">
    <property type="entry name" value="Carbon-nitrogen hydrolase"/>
    <property type="match status" value="1"/>
</dbReference>
<comment type="similarity">
    <text evidence="8">Belongs to the CN hydrolase family. Apolipoprotein N-acyltransferase subfamily.</text>
</comment>
<feature type="compositionally biased region" description="Low complexity" evidence="9">
    <location>
        <begin position="9"/>
        <end position="25"/>
    </location>
</feature>
<evidence type="ECO:0000256" key="2">
    <source>
        <dbReference type="ARBA" id="ARBA00022475"/>
    </source>
</evidence>
<evidence type="ECO:0000313" key="12">
    <source>
        <dbReference type="Proteomes" id="UP001500653"/>
    </source>
</evidence>
<comment type="caution">
    <text evidence="8">Lacks conserved residue(s) required for the propagation of feature annotation.</text>
</comment>
<keyword evidence="4 8" id="KW-0812">Transmembrane</keyword>
<evidence type="ECO:0000256" key="7">
    <source>
        <dbReference type="ARBA" id="ARBA00023315"/>
    </source>
</evidence>
<name>A0ABN1W1S3_9PSEU</name>
<dbReference type="HAMAP" id="MF_01148">
    <property type="entry name" value="Lnt"/>
    <property type="match status" value="1"/>
</dbReference>
<sequence length="557" mass="59102">MTESGEQQATAPADTAGADTPAAGADPDDGGRDPSVTGTRWERLRPAVGRFALAATSGIVLFLAFAPRQLWWLAPIAFAGFGLALHGRRLWGAAGYGLVFGLAFNLLHLLWIDDFLGAEFGPGPWLALSGVMALYVAVAAGLMSFAGRLPGAPVWLALVFLLQEYARSRWPANGFPWGRIGFSQPEGAYTPLAAIGGAPLVGFAVVTSGFGLAWLVVHLRGLPGLRTRGPQWTGLARTAAYALVPLLAGLVLWPAVGTGAETGHRTVAVVQGNAPNAGIGLLGRRDTIRAGALAEHDRLTTRIDRGEVARPDLVVWPETTVDVVGGRDSEVTAAVDELGVPALVGSLYRTADGRTDNAVVAWRPGDGPGQRYAKQELVPFSEYVPMREIAAWFTPFVGNTQDMRWGDEPGVFDIAGTRVGTAICYEAAYDYPSRDAVHAGARMLVLPTNNAWFGDGEMTYQQLAMARLRAVEHGRAVVVAATSGVSAVVRPDGTVSRQTEMYTADSLVADVPLRETTTLADRFGPWTERVMLGAAVCAVLAGFALRRRPVHTTGRDG</sequence>
<feature type="transmembrane region" description="Helical" evidence="8">
    <location>
        <begin position="124"/>
        <end position="145"/>
    </location>
</feature>
<dbReference type="PANTHER" id="PTHR38686">
    <property type="entry name" value="APOLIPOPROTEIN N-ACYLTRANSFERASE"/>
    <property type="match status" value="1"/>
</dbReference>
<gene>
    <name evidence="8 11" type="primary">lnt</name>
    <name evidence="11" type="ORF">GCM10009676_07280</name>
</gene>
<feature type="domain" description="CN hydrolase" evidence="10">
    <location>
        <begin position="270"/>
        <end position="513"/>
    </location>
</feature>
<evidence type="ECO:0000256" key="9">
    <source>
        <dbReference type="SAM" id="MobiDB-lite"/>
    </source>
</evidence>
<dbReference type="InterPro" id="IPR003010">
    <property type="entry name" value="C-N_Hydrolase"/>
</dbReference>
<dbReference type="CDD" id="cd07571">
    <property type="entry name" value="ALP_N-acyl_transferase"/>
    <property type="match status" value="1"/>
</dbReference>
<proteinExistence type="inferred from homology"/>